<dbReference type="GO" id="GO:0016020">
    <property type="term" value="C:membrane"/>
    <property type="evidence" value="ECO:0007669"/>
    <property type="project" value="InterPro"/>
</dbReference>
<dbReference type="SUPFAM" id="SSF55874">
    <property type="entry name" value="ATPase domain of HSP90 chaperone/DNA topoisomerase II/histidine kinase"/>
    <property type="match status" value="1"/>
</dbReference>
<feature type="region of interest" description="Disordered" evidence="9">
    <location>
        <begin position="356"/>
        <end position="379"/>
    </location>
</feature>
<dbReference type="Proteomes" id="UP000657385">
    <property type="component" value="Unassembled WGS sequence"/>
</dbReference>
<keyword evidence="10" id="KW-0472">Membrane</keyword>
<comment type="caution">
    <text evidence="12">The sequence shown here is derived from an EMBL/GenBank/DDBJ whole genome shotgun (WGS) entry which is preliminary data.</text>
</comment>
<dbReference type="AlphaFoldDB" id="A0A931B5Z8"/>
<keyword evidence="10" id="KW-0812">Transmembrane</keyword>
<evidence type="ECO:0000313" key="13">
    <source>
        <dbReference type="Proteomes" id="UP000657385"/>
    </source>
</evidence>
<dbReference type="Pfam" id="PF02518">
    <property type="entry name" value="HATPase_c"/>
    <property type="match status" value="1"/>
</dbReference>
<evidence type="ECO:0000256" key="10">
    <source>
        <dbReference type="SAM" id="Phobius"/>
    </source>
</evidence>
<dbReference type="InterPro" id="IPR003594">
    <property type="entry name" value="HATPase_dom"/>
</dbReference>
<dbReference type="GO" id="GO:0000155">
    <property type="term" value="F:phosphorelay sensor kinase activity"/>
    <property type="evidence" value="ECO:0007669"/>
    <property type="project" value="InterPro"/>
</dbReference>
<dbReference type="Pfam" id="PF07730">
    <property type="entry name" value="HisKA_3"/>
    <property type="match status" value="1"/>
</dbReference>
<evidence type="ECO:0000256" key="7">
    <source>
        <dbReference type="ARBA" id="ARBA00022840"/>
    </source>
</evidence>
<feature type="transmembrane region" description="Helical" evidence="10">
    <location>
        <begin position="74"/>
        <end position="91"/>
    </location>
</feature>
<dbReference type="InterPro" id="IPR050482">
    <property type="entry name" value="Sensor_HK_TwoCompSys"/>
</dbReference>
<protein>
    <recommendedName>
        <fullName evidence="2">histidine kinase</fullName>
        <ecNumber evidence="2">2.7.13.3</ecNumber>
    </recommendedName>
</protein>
<dbReference type="Gene3D" id="1.20.5.1930">
    <property type="match status" value="1"/>
</dbReference>
<reference evidence="12" key="1">
    <citation type="submission" date="2020-11" db="EMBL/GenBank/DDBJ databases">
        <title>Isolation and identification of active actinomycetes.</title>
        <authorList>
            <person name="Yu B."/>
        </authorList>
    </citation>
    <scope>NUCLEOTIDE SEQUENCE</scope>
    <source>
        <strain evidence="12">NEAU-YB345</strain>
    </source>
</reference>
<feature type="transmembrane region" description="Helical" evidence="10">
    <location>
        <begin position="142"/>
        <end position="161"/>
    </location>
</feature>
<dbReference type="InterPro" id="IPR036890">
    <property type="entry name" value="HATPase_C_sf"/>
</dbReference>
<organism evidence="12 13">
    <name type="scientific">Streptacidiphilus fuscans</name>
    <dbReference type="NCBI Taxonomy" id="2789292"/>
    <lineage>
        <taxon>Bacteria</taxon>
        <taxon>Bacillati</taxon>
        <taxon>Actinomycetota</taxon>
        <taxon>Actinomycetes</taxon>
        <taxon>Kitasatosporales</taxon>
        <taxon>Streptomycetaceae</taxon>
        <taxon>Streptacidiphilus</taxon>
    </lineage>
</organism>
<dbReference type="PANTHER" id="PTHR24421">
    <property type="entry name" value="NITRATE/NITRITE SENSOR PROTEIN NARX-RELATED"/>
    <property type="match status" value="1"/>
</dbReference>
<dbReference type="Gene3D" id="3.30.565.10">
    <property type="entry name" value="Histidine kinase-like ATPase, C-terminal domain"/>
    <property type="match status" value="1"/>
</dbReference>
<keyword evidence="7" id="KW-0067">ATP-binding</keyword>
<evidence type="ECO:0000256" key="2">
    <source>
        <dbReference type="ARBA" id="ARBA00012438"/>
    </source>
</evidence>
<evidence type="ECO:0000256" key="9">
    <source>
        <dbReference type="SAM" id="MobiDB-lite"/>
    </source>
</evidence>
<keyword evidence="5" id="KW-0547">Nucleotide-binding</keyword>
<feature type="compositionally biased region" description="Basic and acidic residues" evidence="9">
    <location>
        <begin position="1"/>
        <end position="10"/>
    </location>
</feature>
<keyword evidence="10" id="KW-1133">Transmembrane helix</keyword>
<dbReference type="SMART" id="SM00387">
    <property type="entry name" value="HATPase_c"/>
    <property type="match status" value="1"/>
</dbReference>
<dbReference type="GO" id="GO:0005524">
    <property type="term" value="F:ATP binding"/>
    <property type="evidence" value="ECO:0007669"/>
    <property type="project" value="UniProtKB-KW"/>
</dbReference>
<evidence type="ECO:0000256" key="4">
    <source>
        <dbReference type="ARBA" id="ARBA00022679"/>
    </source>
</evidence>
<feature type="region of interest" description="Disordered" evidence="9">
    <location>
        <begin position="1"/>
        <end position="24"/>
    </location>
</feature>
<feature type="domain" description="Histidine kinase" evidence="11">
    <location>
        <begin position="322"/>
        <end position="410"/>
    </location>
</feature>
<evidence type="ECO:0000313" key="12">
    <source>
        <dbReference type="EMBL" id="MBF9068483.1"/>
    </source>
</evidence>
<accession>A0A931B5Z8</accession>
<feature type="transmembrane region" description="Helical" evidence="10">
    <location>
        <begin position="43"/>
        <end position="62"/>
    </location>
</feature>
<keyword evidence="3" id="KW-0597">Phosphoprotein</keyword>
<evidence type="ECO:0000256" key="6">
    <source>
        <dbReference type="ARBA" id="ARBA00022777"/>
    </source>
</evidence>
<keyword evidence="13" id="KW-1185">Reference proteome</keyword>
<dbReference type="EC" id="2.7.13.3" evidence="2"/>
<dbReference type="GO" id="GO:0046983">
    <property type="term" value="F:protein dimerization activity"/>
    <property type="evidence" value="ECO:0007669"/>
    <property type="project" value="InterPro"/>
</dbReference>
<evidence type="ECO:0000256" key="1">
    <source>
        <dbReference type="ARBA" id="ARBA00000085"/>
    </source>
</evidence>
<dbReference type="InterPro" id="IPR005467">
    <property type="entry name" value="His_kinase_dom"/>
</dbReference>
<feature type="compositionally biased region" description="Gly residues" evidence="9">
    <location>
        <begin position="367"/>
        <end position="376"/>
    </location>
</feature>
<comment type="catalytic activity">
    <reaction evidence="1">
        <text>ATP + protein L-histidine = ADP + protein N-phospho-L-histidine.</text>
        <dbReference type="EC" id="2.7.13.3"/>
    </reaction>
</comment>
<dbReference type="EMBL" id="JADPRT010000004">
    <property type="protein sequence ID" value="MBF9068483.1"/>
    <property type="molecule type" value="Genomic_DNA"/>
</dbReference>
<dbReference type="PROSITE" id="PS50109">
    <property type="entry name" value="HIS_KIN"/>
    <property type="match status" value="1"/>
</dbReference>
<dbReference type="InterPro" id="IPR011712">
    <property type="entry name" value="Sig_transdc_His_kin_sub3_dim/P"/>
</dbReference>
<proteinExistence type="predicted"/>
<dbReference type="CDD" id="cd16917">
    <property type="entry name" value="HATPase_UhpB-NarQ-NarX-like"/>
    <property type="match status" value="1"/>
</dbReference>
<evidence type="ECO:0000256" key="8">
    <source>
        <dbReference type="ARBA" id="ARBA00023012"/>
    </source>
</evidence>
<evidence type="ECO:0000256" key="3">
    <source>
        <dbReference type="ARBA" id="ARBA00022553"/>
    </source>
</evidence>
<evidence type="ECO:0000256" key="5">
    <source>
        <dbReference type="ARBA" id="ARBA00022741"/>
    </source>
</evidence>
<name>A0A931B5Z8_9ACTN</name>
<keyword evidence="6 12" id="KW-0418">Kinase</keyword>
<keyword evidence="4" id="KW-0808">Transferase</keyword>
<sequence>MRSGWRERADPGTPDDGSQWAGGPGWAGWPAWRGRRDRGARPVVALALVVAFIQEFGTRAVAGHQHGGNWHAGLPPLATVLLLAGPALLLLRRRWPLQVCAGTAAVAGLYLLLGYPYGPIVLSVAVGYVSAVLAGRRRAAWISLGALYLAHVVVSAATGSLRWPVELGVLAWLLVLVAGAELMRTRIEQRQHWRAARAEREARIADEQRLGIARELHDVLAHSISLINVQAGVALELIDDDPEQARTALTTIRDTSKQALGEVRQVLGTLRAGGPADRSPAPDLARLDELVRQAGVAGLTVTVTRTGLRRPLPAGIELAAFRIVQEALTNVIRHSSARTAAVALDDTSERLTVTVHDPGPTSAAGGARAGGSGSGLAGMRERVGALGGSVEAGPAPDGGFTVRAELPLANGGSGANGANGWTAHR</sequence>
<dbReference type="PANTHER" id="PTHR24421:SF10">
    <property type="entry name" value="NITRATE_NITRITE SENSOR PROTEIN NARQ"/>
    <property type="match status" value="1"/>
</dbReference>
<feature type="transmembrane region" description="Helical" evidence="10">
    <location>
        <begin position="167"/>
        <end position="184"/>
    </location>
</feature>
<gene>
    <name evidence="12" type="ORF">I2501_10615</name>
</gene>
<evidence type="ECO:0000259" key="11">
    <source>
        <dbReference type="PROSITE" id="PS50109"/>
    </source>
</evidence>
<dbReference type="RefSeq" id="WP_196193677.1">
    <property type="nucleotide sequence ID" value="NZ_JADPRT010000004.1"/>
</dbReference>
<keyword evidence="8" id="KW-0902">Two-component regulatory system</keyword>